<keyword evidence="2" id="KW-0732">Signal</keyword>
<keyword evidence="4" id="KW-1185">Reference proteome</keyword>
<evidence type="ECO:0000256" key="1">
    <source>
        <dbReference type="SAM" id="Phobius"/>
    </source>
</evidence>
<dbReference type="AlphaFoldDB" id="A0AAW1HD21"/>
<organism evidence="3 4">
    <name type="scientific">Saponaria officinalis</name>
    <name type="common">Common soapwort</name>
    <name type="synonym">Lychnis saponaria</name>
    <dbReference type="NCBI Taxonomy" id="3572"/>
    <lineage>
        <taxon>Eukaryota</taxon>
        <taxon>Viridiplantae</taxon>
        <taxon>Streptophyta</taxon>
        <taxon>Embryophyta</taxon>
        <taxon>Tracheophyta</taxon>
        <taxon>Spermatophyta</taxon>
        <taxon>Magnoliopsida</taxon>
        <taxon>eudicotyledons</taxon>
        <taxon>Gunneridae</taxon>
        <taxon>Pentapetalae</taxon>
        <taxon>Caryophyllales</taxon>
        <taxon>Caryophyllaceae</taxon>
        <taxon>Caryophylleae</taxon>
        <taxon>Saponaria</taxon>
    </lineage>
</organism>
<feature type="transmembrane region" description="Helical" evidence="1">
    <location>
        <begin position="67"/>
        <end position="94"/>
    </location>
</feature>
<sequence length="99" mass="11542">MISEKVIGTWERFSLFLVLLLICDACGFDTDWSVVQNRFQIQCLVHGSTIGVLQGRSFFQNAEQFEIFTFFFFFFFNFTIYSTSSIPGCIHLLLAQNFR</sequence>
<feature type="signal peptide" evidence="2">
    <location>
        <begin position="1"/>
        <end position="27"/>
    </location>
</feature>
<proteinExistence type="predicted"/>
<name>A0AAW1HD21_SAPOF</name>
<dbReference type="EMBL" id="JBDFQZ010000012">
    <property type="protein sequence ID" value="KAK9673986.1"/>
    <property type="molecule type" value="Genomic_DNA"/>
</dbReference>
<gene>
    <name evidence="3" type="ORF">RND81_12G203300</name>
</gene>
<keyword evidence="1" id="KW-0472">Membrane</keyword>
<evidence type="ECO:0000313" key="4">
    <source>
        <dbReference type="Proteomes" id="UP001443914"/>
    </source>
</evidence>
<dbReference type="Proteomes" id="UP001443914">
    <property type="component" value="Unassembled WGS sequence"/>
</dbReference>
<accession>A0AAW1HD21</accession>
<evidence type="ECO:0000256" key="2">
    <source>
        <dbReference type="SAM" id="SignalP"/>
    </source>
</evidence>
<feature type="chain" id="PRO_5044013412" description="Secreted protein" evidence="2">
    <location>
        <begin position="28"/>
        <end position="99"/>
    </location>
</feature>
<comment type="caution">
    <text evidence="3">The sequence shown here is derived from an EMBL/GenBank/DDBJ whole genome shotgun (WGS) entry which is preliminary data.</text>
</comment>
<evidence type="ECO:0000313" key="3">
    <source>
        <dbReference type="EMBL" id="KAK9673986.1"/>
    </source>
</evidence>
<evidence type="ECO:0008006" key="5">
    <source>
        <dbReference type="Google" id="ProtNLM"/>
    </source>
</evidence>
<keyword evidence="1" id="KW-0812">Transmembrane</keyword>
<reference evidence="3" key="1">
    <citation type="submission" date="2024-03" db="EMBL/GenBank/DDBJ databases">
        <title>WGS assembly of Saponaria officinalis var. Norfolk2.</title>
        <authorList>
            <person name="Jenkins J."/>
            <person name="Shu S."/>
            <person name="Grimwood J."/>
            <person name="Barry K."/>
            <person name="Goodstein D."/>
            <person name="Schmutz J."/>
            <person name="Leebens-Mack J."/>
            <person name="Osbourn A."/>
        </authorList>
    </citation>
    <scope>NUCLEOTIDE SEQUENCE [LARGE SCALE GENOMIC DNA]</scope>
    <source>
        <strain evidence="3">JIC</strain>
    </source>
</reference>
<keyword evidence="1" id="KW-1133">Transmembrane helix</keyword>
<protein>
    <recommendedName>
        <fullName evidence="5">Secreted protein</fullName>
    </recommendedName>
</protein>